<name>A0A3B0QZ78_9ZZZZ</name>
<dbReference type="EMBL" id="UOEA01000014">
    <property type="protein sequence ID" value="VAV82346.1"/>
    <property type="molecule type" value="Genomic_DNA"/>
</dbReference>
<organism evidence="1">
    <name type="scientific">hydrothermal vent metagenome</name>
    <dbReference type="NCBI Taxonomy" id="652676"/>
    <lineage>
        <taxon>unclassified sequences</taxon>
        <taxon>metagenomes</taxon>
        <taxon>ecological metagenomes</taxon>
    </lineage>
</organism>
<protein>
    <submittedName>
        <fullName evidence="1">Uncharacterized protein</fullName>
    </submittedName>
</protein>
<accession>A0A3B0QZ78</accession>
<reference evidence="1" key="1">
    <citation type="submission" date="2018-06" db="EMBL/GenBank/DDBJ databases">
        <authorList>
            <person name="Zhirakovskaya E."/>
        </authorList>
    </citation>
    <scope>NUCLEOTIDE SEQUENCE</scope>
</reference>
<dbReference type="AlphaFoldDB" id="A0A3B0QZ78"/>
<sequence length="31" mass="3648">MPKEDYSLTVLWNTILDSINKPLCRIITRTL</sequence>
<evidence type="ECO:0000313" key="1">
    <source>
        <dbReference type="EMBL" id="VAV82346.1"/>
    </source>
</evidence>
<proteinExistence type="predicted"/>
<gene>
    <name evidence="1" type="ORF">MNBD_DELTA01-59</name>
</gene>